<dbReference type="Gene3D" id="3.40.50.300">
    <property type="entry name" value="P-loop containing nucleotide triphosphate hydrolases"/>
    <property type="match status" value="1"/>
</dbReference>
<comment type="catalytic activity">
    <reaction evidence="5">
        <text>3'-dephospho-CoA + ATP = ADP + CoA + H(+)</text>
        <dbReference type="Rhea" id="RHEA:18245"/>
        <dbReference type="ChEBI" id="CHEBI:15378"/>
        <dbReference type="ChEBI" id="CHEBI:30616"/>
        <dbReference type="ChEBI" id="CHEBI:57287"/>
        <dbReference type="ChEBI" id="CHEBI:57328"/>
        <dbReference type="ChEBI" id="CHEBI:456216"/>
        <dbReference type="EC" id="2.7.1.24"/>
    </reaction>
</comment>
<evidence type="ECO:0000313" key="8">
    <source>
        <dbReference type="Proteomes" id="UP000004188"/>
    </source>
</evidence>
<dbReference type="GO" id="GO:0004140">
    <property type="term" value="F:dephospho-CoA kinase activity"/>
    <property type="evidence" value="ECO:0007669"/>
    <property type="project" value="UniProtKB-UniRule"/>
</dbReference>
<comment type="subcellular location">
    <subcellularLocation>
        <location evidence="5">Cytoplasm</location>
    </subcellularLocation>
</comment>
<keyword evidence="3 5" id="KW-0067">ATP-binding</keyword>
<dbReference type="GO" id="GO:0005737">
    <property type="term" value="C:cytoplasm"/>
    <property type="evidence" value="ECO:0007669"/>
    <property type="project" value="UniProtKB-SubCell"/>
</dbReference>
<organism evidence="7 8">
    <name type="scientific">beta proteobacterium KB13</name>
    <dbReference type="NCBI Taxonomy" id="314607"/>
    <lineage>
        <taxon>Bacteria</taxon>
        <taxon>Pseudomonadati</taxon>
        <taxon>Pseudomonadota</taxon>
        <taxon>Betaproteobacteria</taxon>
        <taxon>Nitrosomonadales</taxon>
        <taxon>OM43 clade</taxon>
    </lineage>
</organism>
<proteinExistence type="inferred from homology"/>
<keyword evidence="5 7" id="KW-0418">Kinase</keyword>
<dbReference type="STRING" id="314607.KB13_536"/>
<evidence type="ECO:0000256" key="1">
    <source>
        <dbReference type="ARBA" id="ARBA00009018"/>
    </source>
</evidence>
<keyword evidence="2 5" id="KW-0547">Nucleotide-binding</keyword>
<evidence type="ECO:0000256" key="5">
    <source>
        <dbReference type="HAMAP-Rule" id="MF_00376"/>
    </source>
</evidence>
<dbReference type="EC" id="2.7.1.24" evidence="5 6"/>
<feature type="binding site" evidence="5">
    <location>
        <begin position="13"/>
        <end position="18"/>
    </location>
    <ligand>
        <name>ATP</name>
        <dbReference type="ChEBI" id="CHEBI:30616"/>
    </ligand>
</feature>
<dbReference type="PROSITE" id="PS51219">
    <property type="entry name" value="DPCK"/>
    <property type="match status" value="1"/>
</dbReference>
<reference evidence="8" key="1">
    <citation type="journal article" date="2012" name="Stand. Genomic Sci.">
        <title>Genome sequence of strain HIMB624, a cultured representative from the OM43 clade of marine Betaproteobacteria.</title>
        <authorList>
            <person name="Huggett M.J."/>
            <person name="Hayakawa D.H."/>
            <person name="Rappe M.S."/>
        </authorList>
    </citation>
    <scope>NUCLEOTIDE SEQUENCE [LARGE SCALE GENOMIC DNA]</scope>
    <source>
        <strain evidence="8">KB13</strain>
    </source>
</reference>
<dbReference type="InterPro" id="IPR001977">
    <property type="entry name" value="Depp_CoAkinase"/>
</dbReference>
<dbReference type="Proteomes" id="UP000004188">
    <property type="component" value="Unassembled WGS sequence"/>
</dbReference>
<comment type="function">
    <text evidence="5">Catalyzes the phosphorylation of the 3'-hydroxyl group of dephosphocoenzyme A to form coenzyme A.</text>
</comment>
<dbReference type="GO" id="GO:0015937">
    <property type="term" value="P:coenzyme A biosynthetic process"/>
    <property type="evidence" value="ECO:0007669"/>
    <property type="project" value="UniProtKB-UniRule"/>
</dbReference>
<dbReference type="HOGENOM" id="CLU_057180_3_1_4"/>
<comment type="similarity">
    <text evidence="1 5">Belongs to the CoaE family.</text>
</comment>
<dbReference type="InterPro" id="IPR027417">
    <property type="entry name" value="P-loop_NTPase"/>
</dbReference>
<gene>
    <name evidence="5 7" type="primary">coaE</name>
    <name evidence="7" type="ORF">KB13_536</name>
</gene>
<dbReference type="Pfam" id="PF01121">
    <property type="entry name" value="CoaE"/>
    <property type="match status" value="1"/>
</dbReference>
<keyword evidence="5 7" id="KW-0808">Transferase</keyword>
<protein>
    <recommendedName>
        <fullName evidence="5 6">Dephospho-CoA kinase</fullName>
        <ecNumber evidence="5 6">2.7.1.24</ecNumber>
    </recommendedName>
    <alternativeName>
        <fullName evidence="5">Dephosphocoenzyme A kinase</fullName>
    </alternativeName>
</protein>
<dbReference type="GO" id="GO:0005524">
    <property type="term" value="F:ATP binding"/>
    <property type="evidence" value="ECO:0007669"/>
    <property type="project" value="UniProtKB-UniRule"/>
</dbReference>
<evidence type="ECO:0000313" key="7">
    <source>
        <dbReference type="EMBL" id="EDZ64404.1"/>
    </source>
</evidence>
<dbReference type="SUPFAM" id="SSF52540">
    <property type="entry name" value="P-loop containing nucleoside triphosphate hydrolases"/>
    <property type="match status" value="1"/>
</dbReference>
<sequence length="187" mass="21631">MLERKILIYGSIGSGKTTFSKEIFSGLPLFELDEINRNLIEPGNSGYIELKKIISAEYFDDDGHVNKKTLKVDLFNDNRLREKIENILHPLIFDELDKFIKGKDSYVVISPLVKTVLQKIKFDLKIKVVCNTNLQIKRVESRDNLEKNIIKKIIAYQENNYELVQPDFIFDSAGNLDVQLIKLKNIL</sequence>
<dbReference type="eggNOG" id="COG0237">
    <property type="taxonomic scope" value="Bacteria"/>
</dbReference>
<name>B6BUX9_9PROT</name>
<evidence type="ECO:0000256" key="6">
    <source>
        <dbReference type="NCBIfam" id="TIGR00152"/>
    </source>
</evidence>
<dbReference type="HAMAP" id="MF_00376">
    <property type="entry name" value="Dephospho_CoA_kinase"/>
    <property type="match status" value="1"/>
</dbReference>
<keyword evidence="5" id="KW-0963">Cytoplasm</keyword>
<evidence type="ECO:0000256" key="4">
    <source>
        <dbReference type="ARBA" id="ARBA00022993"/>
    </source>
</evidence>
<keyword evidence="4 5" id="KW-0173">Coenzyme A biosynthesis</keyword>
<dbReference type="AlphaFoldDB" id="B6BUX9"/>
<comment type="pathway">
    <text evidence="5">Cofactor biosynthesis; coenzyme A biosynthesis; CoA from (R)-pantothenate: step 5/5.</text>
</comment>
<evidence type="ECO:0000256" key="3">
    <source>
        <dbReference type="ARBA" id="ARBA00022840"/>
    </source>
</evidence>
<dbReference type="EMBL" id="DS995299">
    <property type="protein sequence ID" value="EDZ64404.1"/>
    <property type="molecule type" value="Genomic_DNA"/>
</dbReference>
<evidence type="ECO:0000256" key="2">
    <source>
        <dbReference type="ARBA" id="ARBA00022741"/>
    </source>
</evidence>
<accession>B6BUX9</accession>
<dbReference type="UniPathway" id="UPA00241">
    <property type="reaction ID" value="UER00356"/>
</dbReference>
<dbReference type="CDD" id="cd02022">
    <property type="entry name" value="DPCK"/>
    <property type="match status" value="1"/>
</dbReference>
<dbReference type="NCBIfam" id="TIGR00152">
    <property type="entry name" value="dephospho-CoA kinase"/>
    <property type="match status" value="1"/>
</dbReference>
<keyword evidence="8" id="KW-1185">Reference proteome</keyword>